<protein>
    <submittedName>
        <fullName evidence="1">Uncharacterized protein</fullName>
    </submittedName>
</protein>
<dbReference type="PATRIC" id="fig|42253.5.peg.423"/>
<accession>A0A0K2G7L6</accession>
<evidence type="ECO:0000313" key="1">
    <source>
        <dbReference type="EMBL" id="ALA56869.1"/>
    </source>
</evidence>
<dbReference type="Proteomes" id="UP000069205">
    <property type="component" value="Chromosome"/>
</dbReference>
<name>A0A0K2G7L6_NITMO</name>
<proteinExistence type="predicted"/>
<keyword evidence="2" id="KW-1185">Reference proteome</keyword>
<gene>
    <name evidence="1" type="ORF">NITMOv2_0433</name>
</gene>
<evidence type="ECO:0000313" key="2">
    <source>
        <dbReference type="Proteomes" id="UP000069205"/>
    </source>
</evidence>
<sequence>MTGSLSRWKPAEKNGAIAWAPRSIGSTVMKHAFCVLAAALTVLAVHSGVHIARAEPVAPSVHWGAIGYPDQERTLVTGLTLNRFTEFTQDGKRFGAVTESAGFNFATISWTERLQGWPGWNTNLTVGAGPTYPEPTRSIQNGFVHHLLGNGSVPVGRRREETDFMINGSVSKWIHLFGQPDVGFASVGVASGSLYHEVFGRIGLRRLSPADLLQPVMGTNPALQAFSRYVRFSAMGQYGQVFGGAAYGNSALAPQSWIGQVSVSLAAYDGGVTPPGWELEFAATIDSGLFATSTGRSIERRFGSLALRFPYGMVETWNDWLGGTDSGPTYGAQIMLDVRRIYQRLAGS</sequence>
<reference evidence="1 2" key="1">
    <citation type="journal article" date="2015" name="Proc. Natl. Acad. Sci. U.S.A.">
        <title>Expanded metabolic versatility of ubiquitous nitrite-oxidizing bacteria from the genus Nitrospira.</title>
        <authorList>
            <person name="Koch H."/>
            <person name="Lucker S."/>
            <person name="Albertsen M."/>
            <person name="Kitzinger K."/>
            <person name="Herbold C."/>
            <person name="Spieck E."/>
            <person name="Nielsen P.H."/>
            <person name="Wagner M."/>
            <person name="Daims H."/>
        </authorList>
    </citation>
    <scope>NUCLEOTIDE SEQUENCE [LARGE SCALE GENOMIC DNA]</scope>
    <source>
        <strain evidence="1 2">NSP M-1</strain>
    </source>
</reference>
<dbReference type="EMBL" id="CP011801">
    <property type="protein sequence ID" value="ALA56869.1"/>
    <property type="molecule type" value="Genomic_DNA"/>
</dbReference>
<dbReference type="STRING" id="42253.NITMOv2_0433"/>
<organism evidence="1 2">
    <name type="scientific">Nitrospira moscoviensis</name>
    <dbReference type="NCBI Taxonomy" id="42253"/>
    <lineage>
        <taxon>Bacteria</taxon>
        <taxon>Pseudomonadati</taxon>
        <taxon>Nitrospirota</taxon>
        <taxon>Nitrospiria</taxon>
        <taxon>Nitrospirales</taxon>
        <taxon>Nitrospiraceae</taxon>
        <taxon>Nitrospira</taxon>
    </lineage>
</organism>
<dbReference type="AlphaFoldDB" id="A0A0K2G7L6"/>
<dbReference type="KEGG" id="nmv:NITMOv2_0433"/>